<feature type="non-terminal residue" evidence="1">
    <location>
        <position position="173"/>
    </location>
</feature>
<organism evidence="1 2">
    <name type="scientific">Mycoplasmopsis edwardii</name>
    <dbReference type="NCBI Taxonomy" id="53558"/>
    <lineage>
        <taxon>Bacteria</taxon>
        <taxon>Bacillati</taxon>
        <taxon>Mycoplasmatota</taxon>
        <taxon>Mycoplasmoidales</taxon>
        <taxon>Metamycoplasmataceae</taxon>
        <taxon>Mycoplasmopsis</taxon>
    </lineage>
</organism>
<dbReference type="Proteomes" id="UP000257559">
    <property type="component" value="Chromosome"/>
</dbReference>
<protein>
    <submittedName>
        <fullName evidence="1">Uncharacterized protein</fullName>
    </submittedName>
</protein>
<accession>A0A3B0PLZ9</accession>
<evidence type="ECO:0000313" key="1">
    <source>
        <dbReference type="EMBL" id="SYV96810.1"/>
    </source>
</evidence>
<evidence type="ECO:0000313" key="2">
    <source>
        <dbReference type="Proteomes" id="UP000257559"/>
    </source>
</evidence>
<dbReference type="KEGG" id="medw:NCTC10132_00144"/>
<gene>
    <name evidence="1" type="ORF">NCTC10132_00144</name>
</gene>
<keyword evidence="2" id="KW-1185">Reference proteome</keyword>
<proteinExistence type="predicted"/>
<dbReference type="AlphaFoldDB" id="A0A3B0PLZ9"/>
<reference evidence="2" key="1">
    <citation type="submission" date="2018-06" db="EMBL/GenBank/DDBJ databases">
        <authorList>
            <consortium name="Pathogen Informatics"/>
        </authorList>
    </citation>
    <scope>NUCLEOTIDE SEQUENCE [LARGE SCALE GENOMIC DNA]</scope>
    <source>
        <strain evidence="2">NCTC10132</strain>
    </source>
</reference>
<dbReference type="EMBL" id="LS991951">
    <property type="protein sequence ID" value="SYV96810.1"/>
    <property type="molecule type" value="Genomic_DNA"/>
</dbReference>
<name>A0A3B0PLZ9_9BACT</name>
<sequence length="173" mass="20400">MIFDKLEKNKKFDYSDSVFDGMINIDNKIKIVENSIEDKIKRIYKLNIQDAIKETFGESKSIDNNANLFVLPNESIIIQTAFANEYENFEEDLNKVKQLNFEVAKKIFYQILFKVVKADIVPDIFEKYLIKSLKTKTRDVTFFNDADLDREIINKFKVNLTSSNNDIFDIQEW</sequence>